<dbReference type="SUPFAM" id="SSF52266">
    <property type="entry name" value="SGNH hydrolase"/>
    <property type="match status" value="1"/>
</dbReference>
<dbReference type="InterPro" id="IPR013517">
    <property type="entry name" value="FG-GAP"/>
</dbReference>
<proteinExistence type="predicted"/>
<gene>
    <name evidence="4" type="ORF">VTL71DRAFT_4596</name>
</gene>
<comment type="caution">
    <text evidence="4">The sequence shown here is derived from an EMBL/GenBank/DDBJ whole genome shotgun (WGS) entry which is preliminary data.</text>
</comment>
<feature type="region of interest" description="Disordered" evidence="2">
    <location>
        <begin position="1299"/>
        <end position="1321"/>
    </location>
</feature>
<feature type="signal peptide" evidence="3">
    <location>
        <begin position="1"/>
        <end position="22"/>
    </location>
</feature>
<dbReference type="Pfam" id="PF13517">
    <property type="entry name" value="FG-GAP_3"/>
    <property type="match status" value="1"/>
</dbReference>
<organism evidence="4 5">
    <name type="scientific">Oculimacula yallundae</name>
    <dbReference type="NCBI Taxonomy" id="86028"/>
    <lineage>
        <taxon>Eukaryota</taxon>
        <taxon>Fungi</taxon>
        <taxon>Dikarya</taxon>
        <taxon>Ascomycota</taxon>
        <taxon>Pezizomycotina</taxon>
        <taxon>Leotiomycetes</taxon>
        <taxon>Helotiales</taxon>
        <taxon>Ploettnerulaceae</taxon>
        <taxon>Oculimacula</taxon>
    </lineage>
</organism>
<evidence type="ECO:0000256" key="3">
    <source>
        <dbReference type="SAM" id="SignalP"/>
    </source>
</evidence>
<dbReference type="Proteomes" id="UP001595075">
    <property type="component" value="Unassembled WGS sequence"/>
</dbReference>
<protein>
    <recommendedName>
        <fullName evidence="6">SGNH hydrolase-type esterase domain-containing protein</fullName>
    </recommendedName>
</protein>
<dbReference type="InterPro" id="IPR028994">
    <property type="entry name" value="Integrin_alpha_N"/>
</dbReference>
<evidence type="ECO:0008006" key="6">
    <source>
        <dbReference type="Google" id="ProtNLM"/>
    </source>
</evidence>
<sequence>MHFKAVISLLVPALALLGGAKGAPSGEYSSYELEFNQTIEFSNQFGISARQNAKPALRIMPLGASIVTGVGSSSGNGFRKPLRDQLRFKGWAVNMVGSKMNGNMADRNFEATSGHVIDQVRDSARNSYVYKPNVVLMNVGTNDANQNLVLGARNRMEGLLTDLWGANGMSKTFVVISSVLRRNDAQAERNRLDINEQYKSLVARLKSQGKPIEYVDIDVPLNELTDGIHPNDAGHKKMAIKFWYAIEWAQQSGLIAEAAPITQSVGNDCDKQAGQAQYGGITQKGSGEDDGIYKHNSQEMGSIWSYTSEFDRDQWFFGRLFGTKYDDLVGWWYQDNVLSFATWKNNGGGKFSKVSDMKTSLFCNPRGIWFVDINGDGYDDFLCVAPSGDTQASINNRDGTATSPPTFKNIGVIKKNVGYLQDRVRWGDIDGDGRADFMIIDDSGNVRAWRNSGTSDMPFWQALGLRFTAKGMGDMRGVRFEDINGDGRDDWLWVSETGATTTWTNSRSCAKGRDGDGLNVAWRQGFWNGASSGPTHAGPGATGRDRIHFARIYGEASFGLLPKADYVYLQMTKQTDGRFKFDMKVWKNTGSGSTKLKADGNKYCNMHGHSDGRQDYVWTLSSGKMTVWPNLGKKSVTGDGDVFWGSPKDLWSPGRNLDRRDLHLVDWNSDGACDIAWVDPDNNNRVSVWINNYKTTGSFATWTYLANPAPVLNCPEKRGVGIHDLPVRFADVSNNKMSDYICIQPDGRFHGWTHNTDGSWERIAQFKKAEGIDRANLRFGNVNGRGGEDMIWVDKFTGDATVYVNNGKMDTGGSNWWFLKSGKQYSGSFAGTCQYFPDLDGDGRADLHSIMATFDNRGETHFNRCGFVDSTGDDAGWAPGQDPGFGSLPVNVPALPSEDRPWEDVYCDATAALQSHLADPKIRWRDAKANEAWEGALAYWEEHKKKPPREDGVVYQFSEVISDFFHGIPDKLCTDVNDSVCGLVAACGQKDNIRGNNSPAGYMILNNIASIHRAFKAIDDGITVAISNFDAGSSEIVTAFGSFTDVTKYLIQMDVMNLLFGFVGVGLWGRALPANAWRSDFIQDGARSLVQFGVDWNKAQPSVASHLDFGAGLNVWASKLSSAYRTANANAAFNLFSGRDTTALTNLLKDGNSVATKNLSQTNVEAGFYQNLLLYAIPELWTTNPEYRTIILTGEDLPLKANPSEGGCREYPGDSPLKFTSDLWEPTFWCYQRDGKPQSYWMISVRTDCKLHPTGACMDLYWKRFYVPKGLDTIDGTLYGGLKKVDLFTSAIEGWERNGRKNGWKAPDAESPSGMGEIARDGPGTTGAFRIPICGYKEMFKQFGQHADSSPGNNPYWPCANVS</sequence>
<dbReference type="Gene3D" id="3.40.50.1110">
    <property type="entry name" value="SGNH hydrolase"/>
    <property type="match status" value="1"/>
</dbReference>
<accession>A0ABR4C2G2</accession>
<evidence type="ECO:0000313" key="5">
    <source>
        <dbReference type="Proteomes" id="UP001595075"/>
    </source>
</evidence>
<dbReference type="PANTHER" id="PTHR30383:SF31">
    <property type="entry name" value="SGNH HYDROLASE-TYPE ESTERASE DOMAIN-CONTAINING PROTEIN-RELATED"/>
    <property type="match status" value="1"/>
</dbReference>
<evidence type="ECO:0000256" key="2">
    <source>
        <dbReference type="SAM" id="MobiDB-lite"/>
    </source>
</evidence>
<name>A0ABR4C2G2_9HELO</name>
<dbReference type="EMBL" id="JAZHXI010000014">
    <property type="protein sequence ID" value="KAL2064102.1"/>
    <property type="molecule type" value="Genomic_DNA"/>
</dbReference>
<keyword evidence="5" id="KW-1185">Reference proteome</keyword>
<dbReference type="Gene3D" id="2.130.10.130">
    <property type="entry name" value="Integrin alpha, N-terminal"/>
    <property type="match status" value="1"/>
</dbReference>
<dbReference type="SUPFAM" id="SSF69318">
    <property type="entry name" value="Integrin alpha N-terminal domain"/>
    <property type="match status" value="2"/>
</dbReference>
<evidence type="ECO:0000313" key="4">
    <source>
        <dbReference type="EMBL" id="KAL2064102.1"/>
    </source>
</evidence>
<reference evidence="4 5" key="1">
    <citation type="journal article" date="2024" name="Commun. Biol.">
        <title>Comparative genomic analysis of thermophilic fungi reveals convergent evolutionary adaptations and gene losses.</title>
        <authorList>
            <person name="Steindorff A.S."/>
            <person name="Aguilar-Pontes M.V."/>
            <person name="Robinson A.J."/>
            <person name="Andreopoulos B."/>
            <person name="LaButti K."/>
            <person name="Kuo A."/>
            <person name="Mondo S."/>
            <person name="Riley R."/>
            <person name="Otillar R."/>
            <person name="Haridas S."/>
            <person name="Lipzen A."/>
            <person name="Grimwood J."/>
            <person name="Schmutz J."/>
            <person name="Clum A."/>
            <person name="Reid I.D."/>
            <person name="Moisan M.C."/>
            <person name="Butler G."/>
            <person name="Nguyen T.T.M."/>
            <person name="Dewar K."/>
            <person name="Conant G."/>
            <person name="Drula E."/>
            <person name="Henrissat B."/>
            <person name="Hansel C."/>
            <person name="Singer S."/>
            <person name="Hutchinson M.I."/>
            <person name="de Vries R.P."/>
            <person name="Natvig D.O."/>
            <person name="Powell A.J."/>
            <person name="Tsang A."/>
            <person name="Grigoriev I.V."/>
        </authorList>
    </citation>
    <scope>NUCLEOTIDE SEQUENCE [LARGE SCALE GENOMIC DNA]</scope>
    <source>
        <strain evidence="4 5">CBS 494.80</strain>
    </source>
</reference>
<dbReference type="InterPro" id="IPR051532">
    <property type="entry name" value="Ester_Hydrolysis_Enzymes"/>
</dbReference>
<feature type="chain" id="PRO_5046150477" description="SGNH hydrolase-type esterase domain-containing protein" evidence="3">
    <location>
        <begin position="23"/>
        <end position="1363"/>
    </location>
</feature>
<dbReference type="InterPro" id="IPR036514">
    <property type="entry name" value="SGNH_hydro_sf"/>
</dbReference>
<dbReference type="Pfam" id="PF00657">
    <property type="entry name" value="Lipase_GDSL"/>
    <property type="match status" value="1"/>
</dbReference>
<dbReference type="InterPro" id="IPR001087">
    <property type="entry name" value="GDSL"/>
</dbReference>
<evidence type="ECO:0000256" key="1">
    <source>
        <dbReference type="ARBA" id="ARBA00022729"/>
    </source>
</evidence>
<dbReference type="PANTHER" id="PTHR30383">
    <property type="entry name" value="THIOESTERASE 1/PROTEASE 1/LYSOPHOSPHOLIPASE L1"/>
    <property type="match status" value="1"/>
</dbReference>
<keyword evidence="1 3" id="KW-0732">Signal</keyword>